<accession>A0AAQ4EF90</accession>
<comment type="caution">
    <text evidence="5">The sequence shown here is derived from an EMBL/GenBank/DDBJ whole genome shotgun (WGS) entry which is preliminary data.</text>
</comment>
<organism evidence="5 6">
    <name type="scientific">Amblyomma americanum</name>
    <name type="common">Lone star tick</name>
    <dbReference type="NCBI Taxonomy" id="6943"/>
    <lineage>
        <taxon>Eukaryota</taxon>
        <taxon>Metazoa</taxon>
        <taxon>Ecdysozoa</taxon>
        <taxon>Arthropoda</taxon>
        <taxon>Chelicerata</taxon>
        <taxon>Arachnida</taxon>
        <taxon>Acari</taxon>
        <taxon>Parasitiformes</taxon>
        <taxon>Ixodida</taxon>
        <taxon>Ixodoidea</taxon>
        <taxon>Ixodidae</taxon>
        <taxon>Amblyomminae</taxon>
        <taxon>Amblyomma</taxon>
    </lineage>
</organism>
<evidence type="ECO:0000259" key="4">
    <source>
        <dbReference type="SMART" id="SM01318"/>
    </source>
</evidence>
<feature type="chain" id="PRO_5043041957" description="Single domain-containing protein" evidence="3">
    <location>
        <begin position="27"/>
        <end position="104"/>
    </location>
</feature>
<dbReference type="GO" id="GO:0005576">
    <property type="term" value="C:extracellular region"/>
    <property type="evidence" value="ECO:0007669"/>
    <property type="project" value="UniProtKB-SubCell"/>
</dbReference>
<protein>
    <recommendedName>
        <fullName evidence="4">Single domain-containing protein</fullName>
    </recommendedName>
</protein>
<name>A0AAQ4EF90_AMBAM</name>
<dbReference type="InterPro" id="IPR029277">
    <property type="entry name" value="SVWC_dom"/>
</dbReference>
<keyword evidence="2" id="KW-0964">Secreted</keyword>
<reference evidence="5 6" key="1">
    <citation type="journal article" date="2023" name="Arcadia Sci">
        <title>De novo assembly of a long-read Amblyomma americanum tick genome.</title>
        <authorList>
            <person name="Chou S."/>
            <person name="Poskanzer K.E."/>
            <person name="Rollins M."/>
            <person name="Thuy-Boun P.S."/>
        </authorList>
    </citation>
    <scope>NUCLEOTIDE SEQUENCE [LARGE SCALE GENOMIC DNA]</scope>
    <source>
        <strain evidence="5">F_SG_1</strain>
        <tissue evidence="5">Salivary glands</tissue>
    </source>
</reference>
<keyword evidence="6" id="KW-1185">Reference proteome</keyword>
<evidence type="ECO:0000256" key="1">
    <source>
        <dbReference type="ARBA" id="ARBA00004613"/>
    </source>
</evidence>
<evidence type="ECO:0000256" key="2">
    <source>
        <dbReference type="ARBA" id="ARBA00022525"/>
    </source>
</evidence>
<dbReference type="SMART" id="SM01318">
    <property type="entry name" value="SVWC"/>
    <property type="match status" value="1"/>
</dbReference>
<evidence type="ECO:0000256" key="3">
    <source>
        <dbReference type="SAM" id="SignalP"/>
    </source>
</evidence>
<dbReference type="Pfam" id="PF15430">
    <property type="entry name" value="SVWC"/>
    <property type="match status" value="1"/>
</dbReference>
<dbReference type="AlphaFoldDB" id="A0AAQ4EF90"/>
<feature type="signal peptide" evidence="3">
    <location>
        <begin position="1"/>
        <end position="26"/>
    </location>
</feature>
<keyword evidence="3" id="KW-0732">Signal</keyword>
<proteinExistence type="predicted"/>
<dbReference type="EMBL" id="JARKHS020016885">
    <property type="protein sequence ID" value="KAK8773457.1"/>
    <property type="molecule type" value="Genomic_DNA"/>
</dbReference>
<feature type="domain" description="Single" evidence="4">
    <location>
        <begin position="40"/>
        <end position="103"/>
    </location>
</feature>
<dbReference type="Proteomes" id="UP001321473">
    <property type="component" value="Unassembled WGS sequence"/>
</dbReference>
<gene>
    <name evidence="5" type="ORF">V5799_012006</name>
</gene>
<sequence length="104" mass="11082">MRTPSRTRVLFALVASVLQWMYMCEASTFSVPTVITNGQCEYQGSMIPVGQSVDLVNPCERASCDGQSNQVQVERCAGAEAGAGCRLLSGTGPYPRCCPKIACA</sequence>
<evidence type="ECO:0000313" key="6">
    <source>
        <dbReference type="Proteomes" id="UP001321473"/>
    </source>
</evidence>
<evidence type="ECO:0000313" key="5">
    <source>
        <dbReference type="EMBL" id="KAK8773457.1"/>
    </source>
</evidence>
<comment type="subcellular location">
    <subcellularLocation>
        <location evidence="1">Secreted</location>
    </subcellularLocation>
</comment>